<evidence type="ECO:0000256" key="5">
    <source>
        <dbReference type="ARBA" id="ARBA00022801"/>
    </source>
</evidence>
<dbReference type="InterPro" id="IPR032799">
    <property type="entry name" value="TAXi_C"/>
</dbReference>
<evidence type="ECO:0000256" key="6">
    <source>
        <dbReference type="ARBA" id="ARBA00023157"/>
    </source>
</evidence>
<evidence type="ECO:0000256" key="8">
    <source>
        <dbReference type="SAM" id="SignalP"/>
    </source>
</evidence>
<proteinExistence type="inferred from homology"/>
<feature type="active site" evidence="7">
    <location>
        <position position="339"/>
    </location>
</feature>
<accession>A0A1D1YQ62</accession>
<evidence type="ECO:0000313" key="10">
    <source>
        <dbReference type="EMBL" id="JAT56778.1"/>
    </source>
</evidence>
<dbReference type="FunFam" id="2.40.70.10:FF:000013">
    <property type="entry name" value="Aspartyl protease AED1"/>
    <property type="match status" value="1"/>
</dbReference>
<feature type="signal peptide" evidence="8">
    <location>
        <begin position="1"/>
        <end position="24"/>
    </location>
</feature>
<dbReference type="GO" id="GO:0004190">
    <property type="term" value="F:aspartic-type endopeptidase activity"/>
    <property type="evidence" value="ECO:0007669"/>
    <property type="project" value="UniProtKB-KW"/>
</dbReference>
<comment type="similarity">
    <text evidence="1">Belongs to the peptidase A1 family.</text>
</comment>
<evidence type="ECO:0000256" key="4">
    <source>
        <dbReference type="ARBA" id="ARBA00022750"/>
    </source>
</evidence>
<dbReference type="PROSITE" id="PS51767">
    <property type="entry name" value="PEPTIDASE_A1"/>
    <property type="match status" value="1"/>
</dbReference>
<keyword evidence="6" id="KW-1015">Disulfide bond</keyword>
<dbReference type="InterPro" id="IPR032861">
    <property type="entry name" value="TAXi_N"/>
</dbReference>
<feature type="active site" evidence="7">
    <location>
        <position position="142"/>
    </location>
</feature>
<sequence length="461" mass="48229">MAPNSSSLLPLLLLCFFYGYHVSGEEQFFRTVRVDTLLPAAVCSTRKGFSTGGNSLRVVHRRGPCSPLAGVKPNHARTLLRQDVLRVESLQRRLSREASVGGQTQASEVALPAQRGITFGTANYVVTLGLGTPGRDQTVVFDTGSNVCWVQCQPCVGSCYPQQGPVFDPAASSTYSNVSCGSTACGNLDVRGCSGTTCLYGVKYGDNSTTVGFLATDTLTLAPGYAFPGFVFGCGQRNQGLFGKVAGLVGLGRSSFSLVSQASQRLGKAFSYCLPATSSSTGHLTIGESAASKAASYTPMLTDPRDSSLYFLTLTGISVGGQLLPVSPSVFQSAGTLIDSGTVITRLPPSAYSALRSAFRAAMAKYPMAPPRTLLDTCYDFSNTETISYPVVSLHFGGGAELQLELPGIFYVADISQACLGFAGNGSPGDVGIIGNVQQRTAEVVYDIGGGRIGFSPKACS</sequence>
<dbReference type="FunFam" id="2.40.70.10:FF:000021">
    <property type="entry name" value="Aspartyl protease AED1"/>
    <property type="match status" value="1"/>
</dbReference>
<evidence type="ECO:0000259" key="9">
    <source>
        <dbReference type="PROSITE" id="PS51767"/>
    </source>
</evidence>
<dbReference type="InterPro" id="IPR033873">
    <property type="entry name" value="CND41-like"/>
</dbReference>
<keyword evidence="3 8" id="KW-0732">Signal</keyword>
<dbReference type="GO" id="GO:0006508">
    <property type="term" value="P:proteolysis"/>
    <property type="evidence" value="ECO:0007669"/>
    <property type="project" value="UniProtKB-KW"/>
</dbReference>
<dbReference type="PANTHER" id="PTHR13683:SF750">
    <property type="entry name" value="ASPARTYL PROTEASE AED1"/>
    <property type="match status" value="1"/>
</dbReference>
<dbReference type="Gene3D" id="2.40.70.10">
    <property type="entry name" value="Acid Proteases"/>
    <property type="match status" value="2"/>
</dbReference>
<keyword evidence="5" id="KW-0378">Hydrolase</keyword>
<dbReference type="Pfam" id="PF14541">
    <property type="entry name" value="TAXi_C"/>
    <property type="match status" value="1"/>
</dbReference>
<dbReference type="CDD" id="cd05472">
    <property type="entry name" value="cnd41_like"/>
    <property type="match status" value="1"/>
</dbReference>
<evidence type="ECO:0000256" key="7">
    <source>
        <dbReference type="PIRSR" id="PIRSR601461-1"/>
    </source>
</evidence>
<dbReference type="PRINTS" id="PR00792">
    <property type="entry name" value="PEPSIN"/>
</dbReference>
<reference evidence="10" key="1">
    <citation type="submission" date="2015-07" db="EMBL/GenBank/DDBJ databases">
        <title>Transcriptome Assembly of Anthurium amnicola.</title>
        <authorList>
            <person name="Suzuki J."/>
        </authorList>
    </citation>
    <scope>NUCLEOTIDE SEQUENCE</scope>
</reference>
<keyword evidence="2" id="KW-0645">Protease</keyword>
<name>A0A1D1YQ62_9ARAE</name>
<dbReference type="Pfam" id="PF14543">
    <property type="entry name" value="TAXi_N"/>
    <property type="match status" value="1"/>
</dbReference>
<organism evidence="10">
    <name type="scientific">Anthurium amnicola</name>
    <dbReference type="NCBI Taxonomy" id="1678845"/>
    <lineage>
        <taxon>Eukaryota</taxon>
        <taxon>Viridiplantae</taxon>
        <taxon>Streptophyta</taxon>
        <taxon>Embryophyta</taxon>
        <taxon>Tracheophyta</taxon>
        <taxon>Spermatophyta</taxon>
        <taxon>Magnoliopsida</taxon>
        <taxon>Liliopsida</taxon>
        <taxon>Araceae</taxon>
        <taxon>Pothoideae</taxon>
        <taxon>Potheae</taxon>
        <taxon>Anthurium</taxon>
    </lineage>
</organism>
<dbReference type="SUPFAM" id="SSF50630">
    <property type="entry name" value="Acid proteases"/>
    <property type="match status" value="1"/>
</dbReference>
<evidence type="ECO:0000256" key="3">
    <source>
        <dbReference type="ARBA" id="ARBA00022729"/>
    </source>
</evidence>
<dbReference type="InterPro" id="IPR021109">
    <property type="entry name" value="Peptidase_aspartic_dom_sf"/>
</dbReference>
<protein>
    <submittedName>
        <fullName evidence="10">Aspartic proteinase nepenthesin-1</fullName>
    </submittedName>
</protein>
<feature type="domain" description="Peptidase A1" evidence="9">
    <location>
        <begin position="124"/>
        <end position="456"/>
    </location>
</feature>
<dbReference type="InterPro" id="IPR001461">
    <property type="entry name" value="Aspartic_peptidase_A1"/>
</dbReference>
<evidence type="ECO:0000256" key="1">
    <source>
        <dbReference type="ARBA" id="ARBA00007447"/>
    </source>
</evidence>
<dbReference type="AlphaFoldDB" id="A0A1D1YQ62"/>
<evidence type="ECO:0000256" key="2">
    <source>
        <dbReference type="ARBA" id="ARBA00022670"/>
    </source>
</evidence>
<gene>
    <name evidence="10" type="primary">nep1_19</name>
    <name evidence="10" type="ORF">g.115262</name>
</gene>
<feature type="chain" id="PRO_5008900403" evidence="8">
    <location>
        <begin position="25"/>
        <end position="461"/>
    </location>
</feature>
<dbReference type="PANTHER" id="PTHR13683">
    <property type="entry name" value="ASPARTYL PROTEASES"/>
    <property type="match status" value="1"/>
</dbReference>
<dbReference type="EMBL" id="GDJX01011158">
    <property type="protein sequence ID" value="JAT56778.1"/>
    <property type="molecule type" value="Transcribed_RNA"/>
</dbReference>
<dbReference type="InterPro" id="IPR033121">
    <property type="entry name" value="PEPTIDASE_A1"/>
</dbReference>
<keyword evidence="4" id="KW-0064">Aspartyl protease</keyword>